<evidence type="ECO:0000313" key="7">
    <source>
        <dbReference type="Proteomes" id="UP000467327"/>
    </source>
</evidence>
<evidence type="ECO:0000256" key="4">
    <source>
        <dbReference type="ARBA" id="ARBA00022840"/>
    </source>
</evidence>
<proteinExistence type="predicted"/>
<evidence type="ECO:0000256" key="1">
    <source>
        <dbReference type="ARBA" id="ARBA00022679"/>
    </source>
</evidence>
<dbReference type="PANTHER" id="PTHR43289:SF33">
    <property type="entry name" value="SERINE_THREONINE KINASE 31"/>
    <property type="match status" value="1"/>
</dbReference>
<dbReference type="EMBL" id="AP022561">
    <property type="protein sequence ID" value="BBX06605.1"/>
    <property type="molecule type" value="Genomic_DNA"/>
</dbReference>
<dbReference type="AlphaFoldDB" id="A0AAD1HKS1"/>
<dbReference type="GO" id="GO:0004674">
    <property type="term" value="F:protein serine/threonine kinase activity"/>
    <property type="evidence" value="ECO:0007669"/>
    <property type="project" value="TreeGrafter"/>
</dbReference>
<name>A0AAD1HKS1_9MYCO</name>
<dbReference type="GO" id="GO:0080090">
    <property type="term" value="P:regulation of primary metabolic process"/>
    <property type="evidence" value="ECO:0007669"/>
    <property type="project" value="UniProtKB-ARBA"/>
</dbReference>
<keyword evidence="7" id="KW-1185">Reference proteome</keyword>
<evidence type="ECO:0000256" key="3">
    <source>
        <dbReference type="ARBA" id="ARBA00022777"/>
    </source>
</evidence>
<dbReference type="InterPro" id="IPR011009">
    <property type="entry name" value="Kinase-like_dom_sf"/>
</dbReference>
<dbReference type="InterPro" id="IPR008271">
    <property type="entry name" value="Ser/Thr_kinase_AS"/>
</dbReference>
<dbReference type="GO" id="GO:0005524">
    <property type="term" value="F:ATP binding"/>
    <property type="evidence" value="ECO:0007669"/>
    <property type="project" value="UniProtKB-KW"/>
</dbReference>
<reference evidence="6 7" key="1">
    <citation type="journal article" date="2019" name="Emerg. Microbes Infect.">
        <title>Comprehensive subspecies identification of 175 nontuberculous mycobacteria species based on 7547 genomic profiles.</title>
        <authorList>
            <person name="Matsumoto Y."/>
            <person name="Kinjo T."/>
            <person name="Motooka D."/>
            <person name="Nabeya D."/>
            <person name="Jung N."/>
            <person name="Uechi K."/>
            <person name="Horii T."/>
            <person name="Iida T."/>
            <person name="Fujita J."/>
            <person name="Nakamura S."/>
        </authorList>
    </citation>
    <scope>NUCLEOTIDE SEQUENCE [LARGE SCALE GENOMIC DNA]</scope>
    <source>
        <strain evidence="6 7">JCM 6376</strain>
    </source>
</reference>
<accession>A0AAD1HKS1</accession>
<dbReference type="SUPFAM" id="SSF56112">
    <property type="entry name" value="Protein kinase-like (PK-like)"/>
    <property type="match status" value="1"/>
</dbReference>
<feature type="domain" description="Protein kinase" evidence="5">
    <location>
        <begin position="24"/>
        <end position="335"/>
    </location>
</feature>
<keyword evidence="4" id="KW-0067">ATP-binding</keyword>
<dbReference type="Proteomes" id="UP000467327">
    <property type="component" value="Chromosome"/>
</dbReference>
<dbReference type="InterPro" id="IPR000719">
    <property type="entry name" value="Prot_kinase_dom"/>
</dbReference>
<keyword evidence="1" id="KW-0808">Transferase</keyword>
<dbReference type="PANTHER" id="PTHR43289">
    <property type="entry name" value="MITOGEN-ACTIVATED PROTEIN KINASE KINASE KINASE 20-RELATED"/>
    <property type="match status" value="1"/>
</dbReference>
<evidence type="ECO:0000256" key="2">
    <source>
        <dbReference type="ARBA" id="ARBA00022741"/>
    </source>
</evidence>
<dbReference type="PROSITE" id="PS50011">
    <property type="entry name" value="PROTEIN_KINASE_DOM"/>
    <property type="match status" value="1"/>
</dbReference>
<keyword evidence="3" id="KW-0418">Kinase</keyword>
<keyword evidence="2" id="KW-0547">Nucleotide-binding</keyword>
<dbReference type="SMART" id="SM00220">
    <property type="entry name" value="S_TKc"/>
    <property type="match status" value="1"/>
</dbReference>
<organism evidence="6 7">
    <name type="scientific">Mycolicibacterium aichiense</name>
    <dbReference type="NCBI Taxonomy" id="1799"/>
    <lineage>
        <taxon>Bacteria</taxon>
        <taxon>Bacillati</taxon>
        <taxon>Actinomycetota</taxon>
        <taxon>Actinomycetes</taxon>
        <taxon>Mycobacteriales</taxon>
        <taxon>Mycobacteriaceae</taxon>
        <taxon>Mycolicibacterium</taxon>
    </lineage>
</organism>
<gene>
    <name evidence="6" type="ORF">MAIC_14080</name>
</gene>
<dbReference type="KEGG" id="maic:MAIC_14080"/>
<dbReference type="Pfam" id="PF00069">
    <property type="entry name" value="Pkinase"/>
    <property type="match status" value="1"/>
</dbReference>
<dbReference type="PROSITE" id="PS00108">
    <property type="entry name" value="PROTEIN_KINASE_ST"/>
    <property type="match status" value="1"/>
</dbReference>
<dbReference type="Gene3D" id="1.10.510.10">
    <property type="entry name" value="Transferase(Phosphotransferase) domain 1"/>
    <property type="match status" value="1"/>
</dbReference>
<evidence type="ECO:0000313" key="6">
    <source>
        <dbReference type="EMBL" id="BBX06605.1"/>
    </source>
</evidence>
<protein>
    <recommendedName>
        <fullName evidence="5">Protein kinase domain-containing protein</fullName>
    </recommendedName>
</protein>
<sequence>MDPRRQPAVSNWAPALVGLELGGYQIGPYLSKGGFGMVFEATNLATSAPCAIKVLDPNHNAQDAAEFDGEGDLLAKLARRSHVINLLDSGSENVEVDLRGIKVPLALKYHVMALASGSVDELIANPVTFAALPWVDRLHHWRGAIMGVHQMHLSKVAHRDLKLSNCLLMLGKGGKTEVRIADLGRSKDFSLPPSLPPGDYYFGRGDNQFAPPEYLWCQGGFTEQDFRCADLYGVGSLLVELATGHGMTAIAIGSWQAAQMQGVQDHRINFRRDLSALRPKYHRAIEHVALQIPTQIRREAVQLIRQLCDPVPSERLPKIMGKPPKDPDDGLHWLLRRADILIGNLTVDRRRWKYSRKARNMNAS</sequence>
<evidence type="ECO:0000259" key="5">
    <source>
        <dbReference type="PROSITE" id="PS50011"/>
    </source>
</evidence>